<gene>
    <name evidence="4" type="primary">LOC115626566</name>
</gene>
<protein>
    <submittedName>
        <fullName evidence="4">Calphotin-like</fullName>
    </submittedName>
</protein>
<feature type="chain" id="PRO_5027110683" evidence="2">
    <location>
        <begin position="20"/>
        <end position="343"/>
    </location>
</feature>
<keyword evidence="3" id="KW-1185">Reference proteome</keyword>
<dbReference type="Proteomes" id="UP000504634">
    <property type="component" value="Unplaced"/>
</dbReference>
<evidence type="ECO:0000313" key="4">
    <source>
        <dbReference type="RefSeq" id="XP_030377804.1"/>
    </source>
</evidence>
<organism evidence="3 4">
    <name type="scientific">Drosophila lebanonensis</name>
    <name type="common">Fruit fly</name>
    <name type="synonym">Scaptodrosophila lebanonensis</name>
    <dbReference type="NCBI Taxonomy" id="7225"/>
    <lineage>
        <taxon>Eukaryota</taxon>
        <taxon>Metazoa</taxon>
        <taxon>Ecdysozoa</taxon>
        <taxon>Arthropoda</taxon>
        <taxon>Hexapoda</taxon>
        <taxon>Insecta</taxon>
        <taxon>Pterygota</taxon>
        <taxon>Neoptera</taxon>
        <taxon>Endopterygota</taxon>
        <taxon>Diptera</taxon>
        <taxon>Brachycera</taxon>
        <taxon>Muscomorpha</taxon>
        <taxon>Ephydroidea</taxon>
        <taxon>Drosophilidae</taxon>
        <taxon>Scaptodrosophila</taxon>
    </lineage>
</organism>
<feature type="compositionally biased region" description="Polar residues" evidence="1">
    <location>
        <begin position="331"/>
        <end position="343"/>
    </location>
</feature>
<dbReference type="RefSeq" id="XP_030377804.1">
    <property type="nucleotide sequence ID" value="XM_030521944.1"/>
</dbReference>
<evidence type="ECO:0000313" key="3">
    <source>
        <dbReference type="Proteomes" id="UP000504634"/>
    </source>
</evidence>
<reference evidence="4" key="1">
    <citation type="submission" date="2025-08" db="UniProtKB">
        <authorList>
            <consortium name="RefSeq"/>
        </authorList>
    </citation>
    <scope>IDENTIFICATION</scope>
    <source>
        <strain evidence="4">11010-0011.00</strain>
        <tissue evidence="4">Whole body</tissue>
    </source>
</reference>
<accession>A0A6J2TP33</accession>
<name>A0A6J2TP33_DROLE</name>
<keyword evidence="2" id="KW-0732">Signal</keyword>
<evidence type="ECO:0000256" key="2">
    <source>
        <dbReference type="SAM" id="SignalP"/>
    </source>
</evidence>
<feature type="signal peptide" evidence="2">
    <location>
        <begin position="1"/>
        <end position="19"/>
    </location>
</feature>
<dbReference type="GeneID" id="115626566"/>
<feature type="region of interest" description="Disordered" evidence="1">
    <location>
        <begin position="317"/>
        <end position="343"/>
    </location>
</feature>
<sequence length="343" mass="34758">MRLAVRNILLLSCVGLSIAIGMLPIAAKIAPKAIGKTILGGLTMAKTLGPSFTKLLSGGQPNAGVNQPQNGPAGQAQEFLNKGVETARTIQTQVSNVGKKIVTDLSQKAVSLGMSPAQVAKATEIISGAQKQANTLFTGLTQGVQKALRGPNAAPQAQQIEKQAQPVAVEQVPVAFAPTIQNAAAAEAPVVAQDQIQPISMLQAPVAYDPNAVPAMSPMAAQGQPIGNLVQPLSMQQAPVAYDPNAVPVVSPMAAQPVAIQQVPAATIPYAAPVVSPMAVQGVPNGNPSVQYIAPAAVQQGIAPQVVPGVPGPAAQSPNIVLARTPGAPTNEATANQPITKPA</sequence>
<evidence type="ECO:0000256" key="1">
    <source>
        <dbReference type="SAM" id="MobiDB-lite"/>
    </source>
</evidence>
<proteinExistence type="predicted"/>
<dbReference type="AlphaFoldDB" id="A0A6J2TP33"/>